<reference evidence="1" key="1">
    <citation type="journal article" date="2017" name="Elife">
        <title>The kinetoplastid-infecting Bodo saltans virus (BsV), a window into the most abundant giant viruses in the sea.</title>
        <authorList>
            <person name="Deeg C.M."/>
            <person name="Chow C.-E.T."/>
            <person name="Suttle C.A."/>
        </authorList>
    </citation>
    <scope>NUCLEOTIDE SEQUENCE</scope>
    <source>
        <strain evidence="1">NG1</strain>
    </source>
</reference>
<keyword evidence="2" id="KW-1185">Reference proteome</keyword>
<dbReference type="Proteomes" id="UP000240325">
    <property type="component" value="Segment"/>
</dbReference>
<proteinExistence type="predicted"/>
<accession>A0A2H4UUD7</accession>
<evidence type="ECO:0000313" key="1">
    <source>
        <dbReference type="EMBL" id="ATZ80540.1"/>
    </source>
</evidence>
<sequence length="136" mass="15480">MPVSGFSSAGGFNRSKYDMCEYQQNLHQSVSPLAYQMYGGAYENCQKCVYDDKSFYRPFDLVDMESELKNITRRSSRCPQNKYLPNCKKSGTCTSTFDKTNPIAFPQEVCPIVLSNMPRMTSVGYELNVEPFCAKK</sequence>
<protein>
    <submittedName>
        <fullName evidence="1">Uncharacterized protein</fullName>
    </submittedName>
</protein>
<name>A0A2H4UUD7_9VIRU</name>
<organism evidence="1">
    <name type="scientific">Bodo saltans virus</name>
    <dbReference type="NCBI Taxonomy" id="2024608"/>
    <lineage>
        <taxon>Viruses</taxon>
        <taxon>Varidnaviria</taxon>
        <taxon>Bamfordvirae</taxon>
        <taxon>Nucleocytoviricota</taxon>
        <taxon>Megaviricetes</taxon>
        <taxon>Imitervirales</taxon>
        <taxon>Mimiviridae</taxon>
        <taxon>Klosneuvirinae</taxon>
        <taxon>Theiavirus</taxon>
        <taxon>Theiavirus salishense</taxon>
    </lineage>
</organism>
<dbReference type="EMBL" id="MF782455">
    <property type="protein sequence ID" value="ATZ80540.1"/>
    <property type="molecule type" value="Genomic_DNA"/>
</dbReference>
<evidence type="ECO:0000313" key="2">
    <source>
        <dbReference type="Proteomes" id="UP000240325"/>
    </source>
</evidence>
<gene>
    <name evidence="1" type="ORF">BMW23_0490</name>
</gene>